<keyword evidence="1" id="KW-0175">Coiled coil</keyword>
<evidence type="ECO:0000313" key="2">
    <source>
        <dbReference type="EMBL" id="SHN26425.1"/>
    </source>
</evidence>
<dbReference type="GO" id="GO:0032259">
    <property type="term" value="P:methylation"/>
    <property type="evidence" value="ECO:0007669"/>
    <property type="project" value="UniProtKB-KW"/>
</dbReference>
<dbReference type="STRING" id="1190415.SAMN05216593_11953"/>
<dbReference type="GO" id="GO:0008168">
    <property type="term" value="F:methyltransferase activity"/>
    <property type="evidence" value="ECO:0007669"/>
    <property type="project" value="UniProtKB-KW"/>
</dbReference>
<dbReference type="SUPFAM" id="SSF53335">
    <property type="entry name" value="S-adenosyl-L-methionine-dependent methyltransferases"/>
    <property type="match status" value="1"/>
</dbReference>
<name>A0A1M7Q7J5_9PSED</name>
<dbReference type="EMBL" id="FRDA01000019">
    <property type="protein sequence ID" value="SHN26425.1"/>
    <property type="molecule type" value="Genomic_DNA"/>
</dbReference>
<dbReference type="Pfam" id="PF13489">
    <property type="entry name" value="Methyltransf_23"/>
    <property type="match status" value="1"/>
</dbReference>
<dbReference type="PANTHER" id="PTHR43861">
    <property type="entry name" value="TRANS-ACONITATE 2-METHYLTRANSFERASE-RELATED"/>
    <property type="match status" value="1"/>
</dbReference>
<reference evidence="2 3" key="1">
    <citation type="submission" date="2016-11" db="EMBL/GenBank/DDBJ databases">
        <authorList>
            <person name="Jaros S."/>
            <person name="Januszkiewicz K."/>
            <person name="Wedrychowicz H."/>
        </authorList>
    </citation>
    <scope>NUCLEOTIDE SEQUENCE [LARGE SCALE GENOMIC DNA]</scope>
    <source>
        <strain evidence="2 3">LMG 26898</strain>
    </source>
</reference>
<feature type="coiled-coil region" evidence="1">
    <location>
        <begin position="225"/>
        <end position="273"/>
    </location>
</feature>
<dbReference type="Gene3D" id="3.40.50.150">
    <property type="entry name" value="Vaccinia Virus protein VP39"/>
    <property type="match status" value="1"/>
</dbReference>
<evidence type="ECO:0000256" key="1">
    <source>
        <dbReference type="SAM" id="Coils"/>
    </source>
</evidence>
<dbReference type="RefSeq" id="WP_073171800.1">
    <property type="nucleotide sequence ID" value="NZ_FRDA01000019.1"/>
</dbReference>
<gene>
    <name evidence="2" type="ORF">SAMN05216593_11953</name>
</gene>
<evidence type="ECO:0000313" key="3">
    <source>
        <dbReference type="Proteomes" id="UP000183983"/>
    </source>
</evidence>
<protein>
    <submittedName>
        <fullName evidence="2">O-antigen chain-terminating methyltransferase</fullName>
    </submittedName>
</protein>
<dbReference type="Proteomes" id="UP000183983">
    <property type="component" value="Unassembled WGS sequence"/>
</dbReference>
<dbReference type="CDD" id="cd02440">
    <property type="entry name" value="AdoMet_MTases"/>
    <property type="match status" value="1"/>
</dbReference>
<keyword evidence="2" id="KW-0808">Transferase</keyword>
<accession>A0A1M7Q7J5</accession>
<sequence length="525" mass="59221">MLIPNNPDLDFQELNRRIEAEVQRYKLDTRERALPAFDPSPAEVYDRPYQWMELIQLDDEALMRAAYPTLLGRKAEASEIQHGLHQLRSGFDKFEILAALRYSPEGNAHNTEVHGLRRAKLKNTLRRIPVLGKLLLSAYSVASIESRNRYYVARLDLLSRQNKLQSDGLLASRDQFNVLQAQLYAQLDLQRGQQLHLDELNSFLQSQQRALQAQQDSLDAHEFKVNAQRALLDEHQRALEHKEQELKRLEAELNQERSTQQELRARLAHLERQPRQVAASASSNAEASVVATVPAAASSGVPSSIPDSFYLAFENRFRGDAETIRERQSYYLPILDSVAPLNAGLPLVDIGCGRGEWLNMLPTPFARIGIDLNSMNVEACIEQGLEAVQQDALVWLANQPENSVAAVSAFHVIEHLSFEQFNTLLDECQRVLAPGGVIIFETPNPENIVSAATHFYTDPTHIHPLPPAFTEFLVQFKGFSDVQIHRLNPIPREYALNEDSEVARRCDALFYGPQDYAVTASKSAS</sequence>
<proteinExistence type="predicted"/>
<organism evidence="2 3">
    <name type="scientific">Pseudomonas asturiensis</name>
    <dbReference type="NCBI Taxonomy" id="1190415"/>
    <lineage>
        <taxon>Bacteria</taxon>
        <taxon>Pseudomonadati</taxon>
        <taxon>Pseudomonadota</taxon>
        <taxon>Gammaproteobacteria</taxon>
        <taxon>Pseudomonadales</taxon>
        <taxon>Pseudomonadaceae</taxon>
        <taxon>Pseudomonas</taxon>
    </lineage>
</organism>
<dbReference type="AlphaFoldDB" id="A0A1M7Q7J5"/>
<dbReference type="InterPro" id="IPR029063">
    <property type="entry name" value="SAM-dependent_MTases_sf"/>
</dbReference>
<dbReference type="OrthoDB" id="9801609at2"/>
<keyword evidence="2" id="KW-0489">Methyltransferase</keyword>